<accession>A0A6M3LQZ1</accession>
<gene>
    <name evidence="1" type="ORF">MM415B05045_0010</name>
</gene>
<sequence length="89" mass="10257">MYSHKLFNMYNYCNSCNNKDCPGDLRTIKNKVIKHRCVGYKKPEPMKISLLEAASVHAKSMSVVASLLEDFDITISSTKYYPFFQLILN</sequence>
<organism evidence="1">
    <name type="scientific">viral metagenome</name>
    <dbReference type="NCBI Taxonomy" id="1070528"/>
    <lineage>
        <taxon>unclassified sequences</taxon>
        <taxon>metagenomes</taxon>
        <taxon>organismal metagenomes</taxon>
    </lineage>
</organism>
<evidence type="ECO:0000313" key="1">
    <source>
        <dbReference type="EMBL" id="QJA95942.1"/>
    </source>
</evidence>
<proteinExistence type="predicted"/>
<dbReference type="AlphaFoldDB" id="A0A6M3LQZ1"/>
<dbReference type="EMBL" id="MT143357">
    <property type="protein sequence ID" value="QJA95942.1"/>
    <property type="molecule type" value="Genomic_DNA"/>
</dbReference>
<protein>
    <submittedName>
        <fullName evidence="1">Uncharacterized protein</fullName>
    </submittedName>
</protein>
<name>A0A6M3LQZ1_9ZZZZ</name>
<reference evidence="1" key="1">
    <citation type="submission" date="2020-03" db="EMBL/GenBank/DDBJ databases">
        <title>The deep terrestrial virosphere.</title>
        <authorList>
            <person name="Holmfeldt K."/>
            <person name="Nilsson E."/>
            <person name="Simone D."/>
            <person name="Lopez-Fernandez M."/>
            <person name="Wu X."/>
            <person name="de Brujin I."/>
            <person name="Lundin D."/>
            <person name="Andersson A."/>
            <person name="Bertilsson S."/>
            <person name="Dopson M."/>
        </authorList>
    </citation>
    <scope>NUCLEOTIDE SEQUENCE</scope>
    <source>
        <strain evidence="1">MM415B05045</strain>
    </source>
</reference>